<comment type="caution">
    <text evidence="1">The sequence shown here is derived from an EMBL/GenBank/DDBJ whole genome shotgun (WGS) entry which is preliminary data.</text>
</comment>
<gene>
    <name evidence="1" type="ORF">E1091_17515</name>
</gene>
<sequence length="100" mass="11081">MRGEHVPSRPRWHCRACGHAWPCIPARDSLLVEYAGHRVALSLDLSACLHEAIDNLRDLDARSTGGCGGLFDRFLGWTHRYPHPQQPTIGPSSRSEEAGP</sequence>
<evidence type="ECO:0008006" key="3">
    <source>
        <dbReference type="Google" id="ProtNLM"/>
    </source>
</evidence>
<dbReference type="Proteomes" id="UP000295626">
    <property type="component" value="Unassembled WGS sequence"/>
</dbReference>
<organism evidence="1 2">
    <name type="scientific">Micromonospora fluostatini</name>
    <dbReference type="NCBI Taxonomy" id="1629071"/>
    <lineage>
        <taxon>Bacteria</taxon>
        <taxon>Bacillati</taxon>
        <taxon>Actinomycetota</taxon>
        <taxon>Actinomycetes</taxon>
        <taxon>Micromonosporales</taxon>
        <taxon>Micromonosporaceae</taxon>
        <taxon>Micromonospora</taxon>
    </lineage>
</organism>
<proteinExistence type="predicted"/>
<dbReference type="EMBL" id="SMKE01000839">
    <property type="protein sequence ID" value="TDB84415.1"/>
    <property type="molecule type" value="Genomic_DNA"/>
</dbReference>
<protein>
    <recommendedName>
        <fullName evidence="3">Flavin reductase</fullName>
    </recommendedName>
</protein>
<reference evidence="1 2" key="1">
    <citation type="submission" date="2019-02" db="EMBL/GenBank/DDBJ databases">
        <title>Draft genome sequences of novel Actinobacteria.</title>
        <authorList>
            <person name="Sahin N."/>
            <person name="Ay H."/>
            <person name="Saygin H."/>
        </authorList>
    </citation>
    <scope>NUCLEOTIDE SEQUENCE [LARGE SCALE GENOMIC DNA]</scope>
    <source>
        <strain evidence="1 2">JCM 30529</strain>
    </source>
</reference>
<evidence type="ECO:0000313" key="2">
    <source>
        <dbReference type="Proteomes" id="UP000295626"/>
    </source>
</evidence>
<keyword evidence="2" id="KW-1185">Reference proteome</keyword>
<evidence type="ECO:0000313" key="1">
    <source>
        <dbReference type="EMBL" id="TDB84415.1"/>
    </source>
</evidence>
<accession>A0ABY2DDH7</accession>
<name>A0ABY2DDH7_9ACTN</name>